<feature type="compositionally biased region" description="Basic and acidic residues" evidence="6">
    <location>
        <begin position="202"/>
        <end position="216"/>
    </location>
</feature>
<dbReference type="PANTHER" id="PTHR11042">
    <property type="entry name" value="EUKARYOTIC TRANSLATION INITIATION FACTOR 2-ALPHA KINASE EIF2-ALPHA KINASE -RELATED"/>
    <property type="match status" value="1"/>
</dbReference>
<evidence type="ECO:0000256" key="2">
    <source>
        <dbReference type="ARBA" id="ARBA00022741"/>
    </source>
</evidence>
<dbReference type="Gene3D" id="1.10.510.10">
    <property type="entry name" value="Transferase(Phosphotransferase) domain 1"/>
    <property type="match status" value="2"/>
</dbReference>
<dbReference type="PROSITE" id="PS00108">
    <property type="entry name" value="PROTEIN_KINASE_ST"/>
    <property type="match status" value="1"/>
</dbReference>
<evidence type="ECO:0000313" key="8">
    <source>
        <dbReference type="EMBL" id="WUR04664.1"/>
    </source>
</evidence>
<dbReference type="GeneID" id="90542498"/>
<keyword evidence="3 8" id="KW-0418">Kinase</keyword>
<dbReference type="GO" id="GO:0005634">
    <property type="term" value="C:nucleus"/>
    <property type="evidence" value="ECO:0007669"/>
    <property type="project" value="TreeGrafter"/>
</dbReference>
<proteinExistence type="inferred from homology"/>
<comment type="similarity">
    <text evidence="5">Belongs to the protein kinase superfamily. Ser/Thr protein kinase family. GCN2 subfamily.</text>
</comment>
<dbReference type="InterPro" id="IPR050339">
    <property type="entry name" value="CC_SR_Kinase"/>
</dbReference>
<name>A0AAX4JF75_9MICR</name>
<dbReference type="GO" id="GO:0005737">
    <property type="term" value="C:cytoplasm"/>
    <property type="evidence" value="ECO:0007669"/>
    <property type="project" value="TreeGrafter"/>
</dbReference>
<gene>
    <name evidence="8" type="ORF">VNE69_10016</name>
</gene>
<evidence type="ECO:0000256" key="6">
    <source>
        <dbReference type="SAM" id="MobiDB-lite"/>
    </source>
</evidence>
<keyword evidence="1" id="KW-0808">Transferase</keyword>
<dbReference type="AlphaFoldDB" id="A0AAX4JF75"/>
<dbReference type="PANTHER" id="PTHR11042:SF190">
    <property type="entry name" value="MITOSIS INHIBITOR PROTEIN KINASE MIK1"/>
    <property type="match status" value="1"/>
</dbReference>
<dbReference type="InterPro" id="IPR000719">
    <property type="entry name" value="Prot_kinase_dom"/>
</dbReference>
<evidence type="ECO:0000259" key="7">
    <source>
        <dbReference type="PROSITE" id="PS50011"/>
    </source>
</evidence>
<dbReference type="Pfam" id="PF00069">
    <property type="entry name" value="Pkinase"/>
    <property type="match status" value="2"/>
</dbReference>
<evidence type="ECO:0000256" key="4">
    <source>
        <dbReference type="ARBA" id="ARBA00022840"/>
    </source>
</evidence>
<evidence type="ECO:0000256" key="1">
    <source>
        <dbReference type="ARBA" id="ARBA00022679"/>
    </source>
</evidence>
<dbReference type="KEGG" id="vnx:VNE69_10016"/>
<dbReference type="InterPro" id="IPR011009">
    <property type="entry name" value="Kinase-like_dom_sf"/>
</dbReference>
<keyword evidence="9" id="KW-1185">Reference proteome</keyword>
<evidence type="ECO:0000256" key="5">
    <source>
        <dbReference type="ARBA" id="ARBA00037982"/>
    </source>
</evidence>
<evidence type="ECO:0000256" key="3">
    <source>
        <dbReference type="ARBA" id="ARBA00022777"/>
    </source>
</evidence>
<keyword evidence="2" id="KW-0547">Nucleotide-binding</keyword>
<reference evidence="8" key="1">
    <citation type="journal article" date="2024" name="BMC Genomics">
        <title>Functional annotation of a divergent genome using sequence and structure-based similarity.</title>
        <authorList>
            <person name="Svedberg D."/>
            <person name="Winiger R.R."/>
            <person name="Berg A."/>
            <person name="Sharma H."/>
            <person name="Tellgren-Roth C."/>
            <person name="Debrunner-Vossbrinck B.A."/>
            <person name="Vossbrinck C.R."/>
            <person name="Barandun J."/>
        </authorList>
    </citation>
    <scope>NUCLEOTIDE SEQUENCE</scope>
    <source>
        <strain evidence="8">Illinois isolate</strain>
    </source>
</reference>
<evidence type="ECO:0000313" key="9">
    <source>
        <dbReference type="Proteomes" id="UP001334084"/>
    </source>
</evidence>
<accession>A0AAX4JF75</accession>
<dbReference type="RefSeq" id="XP_065330809.1">
    <property type="nucleotide sequence ID" value="XM_065474737.1"/>
</dbReference>
<dbReference type="GO" id="GO:0004672">
    <property type="term" value="F:protein kinase activity"/>
    <property type="evidence" value="ECO:0007669"/>
    <property type="project" value="InterPro"/>
</dbReference>
<organism evidence="8 9">
    <name type="scientific">Vairimorpha necatrix</name>
    <dbReference type="NCBI Taxonomy" id="6039"/>
    <lineage>
        <taxon>Eukaryota</taxon>
        <taxon>Fungi</taxon>
        <taxon>Fungi incertae sedis</taxon>
        <taxon>Microsporidia</taxon>
        <taxon>Nosematidae</taxon>
        <taxon>Vairimorpha</taxon>
    </lineage>
</organism>
<sequence length="357" mass="42015">MPNKKSFTLKQEVTENIFSTPKTPVKKVVYRDMIDSSILDFNIPSIISSDDYDNLLLIGEGDFYLVYKTNKDTVLKKSKLPIKNSLDYDMYNKEVSILKIIESEYVTRFISSYTYQSHFFIELEYCNGGNLRDYLTSVFYKKKEVISRELLRKIMYDISRGVREIHIKGYVHLDIKPENILLQEKYKSNDKNSINQDSMIHNSKDDKDSIHKDSINQDSKHKDNIHIIHKDSIHKDSIHKDNIHIIHKDNINDYIFKIGDLGISTKENEDIKLDGDKRYMAPEILRNICTPSSDIFSLGLIYLEILRGINLPKKGEAWLKLRRNNFRGIKMDQISKKMLQMDYKKRPDIHEVVNYFK</sequence>
<dbReference type="EMBL" id="CP142735">
    <property type="protein sequence ID" value="WUR04664.1"/>
    <property type="molecule type" value="Genomic_DNA"/>
</dbReference>
<feature type="region of interest" description="Disordered" evidence="6">
    <location>
        <begin position="192"/>
        <end position="216"/>
    </location>
</feature>
<dbReference type="InterPro" id="IPR008271">
    <property type="entry name" value="Ser/Thr_kinase_AS"/>
</dbReference>
<dbReference type="Proteomes" id="UP001334084">
    <property type="component" value="Chromosome 10"/>
</dbReference>
<dbReference type="GO" id="GO:0005524">
    <property type="term" value="F:ATP binding"/>
    <property type="evidence" value="ECO:0007669"/>
    <property type="project" value="UniProtKB-KW"/>
</dbReference>
<protein>
    <submittedName>
        <fullName evidence="8">Wee1-like protein kinase</fullName>
    </submittedName>
</protein>
<keyword evidence="4" id="KW-0067">ATP-binding</keyword>
<dbReference type="SUPFAM" id="SSF56112">
    <property type="entry name" value="Protein kinase-like (PK-like)"/>
    <property type="match status" value="1"/>
</dbReference>
<dbReference type="PROSITE" id="PS50011">
    <property type="entry name" value="PROTEIN_KINASE_DOM"/>
    <property type="match status" value="1"/>
</dbReference>
<feature type="domain" description="Protein kinase" evidence="7">
    <location>
        <begin position="52"/>
        <end position="357"/>
    </location>
</feature>
<dbReference type="SMART" id="SM00220">
    <property type="entry name" value="S_TKc"/>
    <property type="match status" value="1"/>
</dbReference>